<evidence type="ECO:0000313" key="4">
    <source>
        <dbReference type="Proteomes" id="UP000308001"/>
    </source>
</evidence>
<reference evidence="2 4" key="3">
    <citation type="submission" date="2019-05" db="EMBL/GenBank/DDBJ databases">
        <title>Arcobacter cibarius and Arcobacter thereius providing challenges in identification an antibiotic susceptibility and Quinolone resistance.</title>
        <authorList>
            <person name="Busch A."/>
            <person name="Hanel I."/>
            <person name="Hotzel H."/>
            <person name="Tomaso H."/>
        </authorList>
    </citation>
    <scope>NUCLEOTIDE SEQUENCE [LARGE SCALE GENOMIC DNA]</scope>
    <source>
        <strain evidence="2 4">17CS1191_2</strain>
    </source>
</reference>
<name>A0A1C0B908_9BACT</name>
<organism evidence="1 3">
    <name type="scientific">Aliarcobacter thereius</name>
    <dbReference type="NCBI Taxonomy" id="544718"/>
    <lineage>
        <taxon>Bacteria</taxon>
        <taxon>Pseudomonadati</taxon>
        <taxon>Campylobacterota</taxon>
        <taxon>Epsilonproteobacteria</taxon>
        <taxon>Campylobacterales</taxon>
        <taxon>Arcobacteraceae</taxon>
        <taxon>Aliarcobacter</taxon>
    </lineage>
</organism>
<dbReference type="OrthoDB" id="5372592at2"/>
<reference evidence="1" key="1">
    <citation type="submission" date="2015-05" db="EMBL/GenBank/DDBJ databases">
        <authorList>
            <person name="Wang D.B."/>
            <person name="Wang M."/>
        </authorList>
    </citation>
    <scope>NUCLEOTIDE SEQUENCE [LARGE SCALE GENOMIC DNA]</scope>
    <source>
        <strain evidence="1">DU22</strain>
    </source>
</reference>
<sequence length="198" mass="23684">MLNENRLFNDANSLFFQKKFKEALVLYSELCFHFPQKDEYRIYALLCDIAFEDINKAVSLYDYFSILKEENKEEAIKYVEDTIDAYDGNIEKMMNILKDISDSTVEQLDAIKYEEFKKIIEKRGSFKRAFEDIMFSTKVAINSKVDFYDFVNNLIDNGFDTTAYTYLEGFNEYFSFDKEIEELFKKLEKRQNEVNHKR</sequence>
<dbReference type="STRING" id="544718.AAX25_01013"/>
<dbReference type="RefSeq" id="WP_066185187.1">
    <property type="nucleotide sequence ID" value="NZ_LCUJ01000001.1"/>
</dbReference>
<reference evidence="3" key="2">
    <citation type="submission" date="2015-05" db="EMBL/GenBank/DDBJ databases">
        <authorList>
            <person name="Rovetto F."/>
            <person name="Cocolin L."/>
            <person name="Illeghems K."/>
            <person name="Van Nieuwerburgh F."/>
            <person name="Houf K."/>
        </authorList>
    </citation>
    <scope>NUCLEOTIDE SEQUENCE [LARGE SCALE GENOMIC DNA]</scope>
    <source>
        <strain evidence="3">DU22</strain>
    </source>
</reference>
<gene>
    <name evidence="1" type="ORF">AAX29_00065</name>
    <name evidence="2" type="ORF">FE246_09710</name>
</gene>
<dbReference type="EMBL" id="VBUF01000006">
    <property type="protein sequence ID" value="TLS70870.1"/>
    <property type="molecule type" value="Genomic_DNA"/>
</dbReference>
<evidence type="ECO:0000313" key="1">
    <source>
        <dbReference type="EMBL" id="OCM00075.1"/>
    </source>
</evidence>
<proteinExistence type="predicted"/>
<dbReference type="EMBL" id="LCUJ01000001">
    <property type="protein sequence ID" value="OCM00075.1"/>
    <property type="molecule type" value="Genomic_DNA"/>
</dbReference>
<dbReference type="PATRIC" id="fig|544718.51.peg.64"/>
<evidence type="ECO:0000313" key="2">
    <source>
        <dbReference type="EMBL" id="TLS70870.1"/>
    </source>
</evidence>
<accession>A0A1C0B908</accession>
<comment type="caution">
    <text evidence="1">The sequence shown here is derived from an EMBL/GenBank/DDBJ whole genome shotgun (WGS) entry which is preliminary data.</text>
</comment>
<dbReference type="Proteomes" id="UP000093281">
    <property type="component" value="Unassembled WGS sequence"/>
</dbReference>
<dbReference type="AlphaFoldDB" id="A0A1C0B908"/>
<evidence type="ECO:0000313" key="3">
    <source>
        <dbReference type="Proteomes" id="UP000093281"/>
    </source>
</evidence>
<dbReference type="Proteomes" id="UP000308001">
    <property type="component" value="Unassembled WGS sequence"/>
</dbReference>
<evidence type="ECO:0008006" key="5">
    <source>
        <dbReference type="Google" id="ProtNLM"/>
    </source>
</evidence>
<protein>
    <recommendedName>
        <fullName evidence="5">Tetratricopeptide repeat protein</fullName>
    </recommendedName>
</protein>